<reference evidence="1 2" key="1">
    <citation type="submission" date="2023-01" db="EMBL/GenBank/DDBJ databases">
        <title>Analysis of 21 Apiospora genomes using comparative genomics revels a genus with tremendous synthesis potential of carbohydrate active enzymes and secondary metabolites.</title>
        <authorList>
            <person name="Sorensen T."/>
        </authorList>
    </citation>
    <scope>NUCLEOTIDE SEQUENCE [LARGE SCALE GENOMIC DNA]</scope>
    <source>
        <strain evidence="1 2">CBS 135458</strain>
    </source>
</reference>
<dbReference type="RefSeq" id="XP_066719437.1">
    <property type="nucleotide sequence ID" value="XM_066855159.1"/>
</dbReference>
<dbReference type="Proteomes" id="UP001480595">
    <property type="component" value="Unassembled WGS sequence"/>
</dbReference>
<gene>
    <name evidence="1" type="ORF">PG994_003750</name>
</gene>
<evidence type="ECO:0000313" key="2">
    <source>
        <dbReference type="Proteomes" id="UP001480595"/>
    </source>
</evidence>
<protein>
    <submittedName>
        <fullName evidence="1">Uncharacterized protein</fullName>
    </submittedName>
</protein>
<comment type="caution">
    <text evidence="1">The sequence shown here is derived from an EMBL/GenBank/DDBJ whole genome shotgun (WGS) entry which is preliminary data.</text>
</comment>
<accession>A0ABR1VZ43</accession>
<organism evidence="1 2">
    <name type="scientific">Apiospora phragmitis</name>
    <dbReference type="NCBI Taxonomy" id="2905665"/>
    <lineage>
        <taxon>Eukaryota</taxon>
        <taxon>Fungi</taxon>
        <taxon>Dikarya</taxon>
        <taxon>Ascomycota</taxon>
        <taxon>Pezizomycotina</taxon>
        <taxon>Sordariomycetes</taxon>
        <taxon>Xylariomycetidae</taxon>
        <taxon>Amphisphaeriales</taxon>
        <taxon>Apiosporaceae</taxon>
        <taxon>Apiospora</taxon>
    </lineage>
</organism>
<dbReference type="EMBL" id="JAQQWL010000004">
    <property type="protein sequence ID" value="KAK8076478.1"/>
    <property type="molecule type" value="Genomic_DNA"/>
</dbReference>
<dbReference type="GeneID" id="92088222"/>
<evidence type="ECO:0000313" key="1">
    <source>
        <dbReference type="EMBL" id="KAK8076478.1"/>
    </source>
</evidence>
<name>A0ABR1VZ43_9PEZI</name>
<keyword evidence="2" id="KW-1185">Reference proteome</keyword>
<sequence length="87" mass="9455">MRRGSQRIPIGKEVFTKKKINDLVGGVCADMKVNVGMPFTCTLSFKEDGDDPNCGGKEVKKVTADKGKDDNGVELSDEVKFVQITCS</sequence>
<proteinExistence type="predicted"/>